<name>A0A0U1M6X3_TALIS</name>
<evidence type="ECO:0000313" key="2">
    <source>
        <dbReference type="EMBL" id="CRG91319.1"/>
    </source>
</evidence>
<gene>
    <name evidence="2" type="ORF">PISL3812_08367</name>
</gene>
<feature type="region of interest" description="Disordered" evidence="1">
    <location>
        <begin position="170"/>
        <end position="191"/>
    </location>
</feature>
<dbReference type="OMA" id="TEHGPEW"/>
<dbReference type="STRING" id="28573.A0A0U1M6X3"/>
<protein>
    <recommendedName>
        <fullName evidence="4">SnoaL-like domain-containing protein</fullName>
    </recommendedName>
</protein>
<sequence>MPTPRPTLLAPIYSLTSTFAAGASPSIILTHFTTSPPPVAHEYGSSHLQSQLPFIGRDFTGLSGVGEYFDLLAEHLSHSDMTFDSEDDWVVDPQNMIVCLRGSARFTHKVTRQSWNEVFMWRVSLSEDLGESEPDPGQGLKVQDYRVWADTGAAFLASRGEWSNIVVQGGGEVDQGKSTSQETTNTEPVNPIVHRLGDGLSSYGSCG</sequence>
<evidence type="ECO:0000256" key="1">
    <source>
        <dbReference type="SAM" id="MobiDB-lite"/>
    </source>
</evidence>
<dbReference type="EMBL" id="CVMT01000009">
    <property type="protein sequence ID" value="CRG91319.1"/>
    <property type="molecule type" value="Genomic_DNA"/>
</dbReference>
<dbReference type="Proteomes" id="UP000054383">
    <property type="component" value="Unassembled WGS sequence"/>
</dbReference>
<reference evidence="2 3" key="1">
    <citation type="submission" date="2015-04" db="EMBL/GenBank/DDBJ databases">
        <authorList>
            <person name="Syromyatnikov M.Y."/>
            <person name="Popov V.N."/>
        </authorList>
    </citation>
    <scope>NUCLEOTIDE SEQUENCE [LARGE SCALE GENOMIC DNA]</scope>
    <source>
        <strain evidence="2">WF-38-12</strain>
    </source>
</reference>
<dbReference type="AlphaFoldDB" id="A0A0U1M6X3"/>
<accession>A0A0U1M6X3</accession>
<proteinExistence type="predicted"/>
<keyword evidence="3" id="KW-1185">Reference proteome</keyword>
<evidence type="ECO:0008006" key="4">
    <source>
        <dbReference type="Google" id="ProtNLM"/>
    </source>
</evidence>
<evidence type="ECO:0000313" key="3">
    <source>
        <dbReference type="Proteomes" id="UP000054383"/>
    </source>
</evidence>
<feature type="compositionally biased region" description="Polar residues" evidence="1">
    <location>
        <begin position="176"/>
        <end position="188"/>
    </location>
</feature>
<dbReference type="OrthoDB" id="3352776at2759"/>
<organism evidence="2 3">
    <name type="scientific">Talaromyces islandicus</name>
    <name type="common">Penicillium islandicum</name>
    <dbReference type="NCBI Taxonomy" id="28573"/>
    <lineage>
        <taxon>Eukaryota</taxon>
        <taxon>Fungi</taxon>
        <taxon>Dikarya</taxon>
        <taxon>Ascomycota</taxon>
        <taxon>Pezizomycotina</taxon>
        <taxon>Eurotiomycetes</taxon>
        <taxon>Eurotiomycetidae</taxon>
        <taxon>Eurotiales</taxon>
        <taxon>Trichocomaceae</taxon>
        <taxon>Talaromyces</taxon>
        <taxon>Talaromyces sect. Islandici</taxon>
    </lineage>
</organism>